<dbReference type="STRING" id="1194083.BN12_10081"/>
<dbReference type="SUPFAM" id="SSF51556">
    <property type="entry name" value="Metallo-dependent hydrolases"/>
    <property type="match status" value="1"/>
</dbReference>
<feature type="binding site" evidence="1">
    <location>
        <position position="84"/>
    </location>
    <ligand>
        <name>a divalent metal cation</name>
        <dbReference type="ChEBI" id="CHEBI:60240"/>
        <label>1</label>
    </ligand>
</feature>
<feature type="binding site" evidence="1">
    <location>
        <position position="146"/>
    </location>
    <ligand>
        <name>a divalent metal cation</name>
        <dbReference type="ChEBI" id="CHEBI:60240"/>
        <label>2</label>
    </ligand>
</feature>
<protein>
    <submittedName>
        <fullName evidence="2">Uncharacterized protein</fullName>
    </submittedName>
</protein>
<accession>A0A077LV88</accession>
<name>A0A077LV88_9MICO</name>
<dbReference type="EMBL" id="CAJB01000001">
    <property type="protein sequence ID" value="CCH75934.1"/>
    <property type="molecule type" value="Genomic_DNA"/>
</dbReference>
<feature type="binding site" evidence="1">
    <location>
        <position position="194"/>
    </location>
    <ligand>
        <name>a divalent metal cation</name>
        <dbReference type="ChEBI" id="CHEBI:60240"/>
        <label>1</label>
    </ligand>
</feature>
<organism evidence="2 3">
    <name type="scientific">Nostocoides japonicum T1-X7</name>
    <dbReference type="NCBI Taxonomy" id="1194083"/>
    <lineage>
        <taxon>Bacteria</taxon>
        <taxon>Bacillati</taxon>
        <taxon>Actinomycetota</taxon>
        <taxon>Actinomycetes</taxon>
        <taxon>Micrococcales</taxon>
        <taxon>Intrasporangiaceae</taxon>
        <taxon>Nostocoides</taxon>
    </lineage>
</organism>
<dbReference type="GO" id="GO:0046872">
    <property type="term" value="F:metal ion binding"/>
    <property type="evidence" value="ECO:0007669"/>
    <property type="project" value="UniProtKB-KW"/>
</dbReference>
<comment type="caution">
    <text evidence="2">The sequence shown here is derived from an EMBL/GenBank/DDBJ whole genome shotgun (WGS) entry which is preliminary data.</text>
</comment>
<dbReference type="GO" id="GO:0016788">
    <property type="term" value="F:hydrolase activity, acting on ester bonds"/>
    <property type="evidence" value="ECO:0007669"/>
    <property type="project" value="InterPro"/>
</dbReference>
<dbReference type="RefSeq" id="WP_048549551.1">
    <property type="nucleotide sequence ID" value="NZ_HF570958.1"/>
</dbReference>
<sequence length="246" mass="27213">MIDFHCHLDLYPDAEAIVDELERRRVGVLSVTTTPAAWTGTTRLAKGRPMIRTALGFHPELAGERYRELELFDRFLPETRFVGEVGLDGSPQHLHTWDAQTLVFDHVLTACERAGGKVLSVHSRRAASQVLECLDRHPGLDKVILHWFTGTKAELHRAVERGCWFSVGPAMLSGARGRSLVSEIAPNRLLVETDGPFAQSDRRPLNPWDVTHAIDGLADLWGTTRQGAAQVVRANESAVLTIGAQN</sequence>
<dbReference type="AlphaFoldDB" id="A0A077LV88"/>
<dbReference type="OrthoDB" id="9810005at2"/>
<dbReference type="Gene3D" id="3.20.20.140">
    <property type="entry name" value="Metal-dependent hydrolases"/>
    <property type="match status" value="1"/>
</dbReference>
<dbReference type="InterPro" id="IPR032466">
    <property type="entry name" value="Metal_Hydrolase"/>
</dbReference>
<dbReference type="PANTHER" id="PTHR46124:SF2">
    <property type="entry name" value="D-AMINOACYL-TRNA DEACYLASE"/>
    <property type="match status" value="1"/>
</dbReference>
<dbReference type="InterPro" id="IPR049677">
    <property type="entry name" value="QatD"/>
</dbReference>
<keyword evidence="1" id="KW-0479">Metal-binding</keyword>
<dbReference type="PANTHER" id="PTHR46124">
    <property type="entry name" value="D-AMINOACYL-TRNA DEACYLASE"/>
    <property type="match status" value="1"/>
</dbReference>
<evidence type="ECO:0000256" key="1">
    <source>
        <dbReference type="PIRSR" id="PIRSR005902-1"/>
    </source>
</evidence>
<dbReference type="Pfam" id="PF01026">
    <property type="entry name" value="TatD_DNase"/>
    <property type="match status" value="1"/>
</dbReference>
<dbReference type="Proteomes" id="UP000035721">
    <property type="component" value="Unassembled WGS sequence"/>
</dbReference>
<dbReference type="CDD" id="cd01310">
    <property type="entry name" value="TatD_DNAse"/>
    <property type="match status" value="1"/>
</dbReference>
<dbReference type="PIRSF" id="PIRSF005902">
    <property type="entry name" value="DNase_TatD"/>
    <property type="match status" value="1"/>
</dbReference>
<feature type="binding site" evidence="1">
    <location>
        <position position="7"/>
    </location>
    <ligand>
        <name>a divalent metal cation</name>
        <dbReference type="ChEBI" id="CHEBI:60240"/>
        <label>1</label>
    </ligand>
</feature>
<keyword evidence="3" id="KW-1185">Reference proteome</keyword>
<dbReference type="NCBIfam" id="NF041926">
    <property type="entry name" value="QatD"/>
    <property type="match status" value="1"/>
</dbReference>
<evidence type="ECO:0000313" key="3">
    <source>
        <dbReference type="Proteomes" id="UP000035721"/>
    </source>
</evidence>
<evidence type="ECO:0000313" key="2">
    <source>
        <dbReference type="EMBL" id="CCH75934.1"/>
    </source>
</evidence>
<dbReference type="InterPro" id="IPR001130">
    <property type="entry name" value="TatD-like"/>
</dbReference>
<feature type="binding site" evidence="1">
    <location>
        <position position="122"/>
    </location>
    <ligand>
        <name>a divalent metal cation</name>
        <dbReference type="ChEBI" id="CHEBI:60240"/>
        <label>2</label>
    </ligand>
</feature>
<proteinExistence type="predicted"/>
<reference evidence="2 3" key="1">
    <citation type="journal article" date="2013" name="ISME J.">
        <title>A metabolic model for members of the genus Tetrasphaera involved in enhanced biological phosphorus removal.</title>
        <authorList>
            <person name="Kristiansen R."/>
            <person name="Nguyen H.T.T."/>
            <person name="Saunders A.M."/>
            <person name="Nielsen J.L."/>
            <person name="Wimmer R."/>
            <person name="Le V.Q."/>
            <person name="McIlroy S.J."/>
            <person name="Petrovski S."/>
            <person name="Seviour R.J."/>
            <person name="Calteau A."/>
            <person name="Nielsen K.L."/>
            <person name="Nielsen P.H."/>
        </authorList>
    </citation>
    <scope>NUCLEOTIDE SEQUENCE [LARGE SCALE GENOMIC DNA]</scope>
    <source>
        <strain evidence="2 3">T1-X7</strain>
    </source>
</reference>
<feature type="binding site" evidence="1">
    <location>
        <position position="5"/>
    </location>
    <ligand>
        <name>a divalent metal cation</name>
        <dbReference type="ChEBI" id="CHEBI:60240"/>
        <label>1</label>
    </ligand>
</feature>
<gene>
    <name evidence="2" type="ORF">BN12_10081</name>
</gene>